<evidence type="ECO:0000313" key="1">
    <source>
        <dbReference type="EMBL" id="EQA63775.1"/>
    </source>
</evidence>
<comment type="caution">
    <text evidence="1">The sequence shown here is derived from an EMBL/GenBank/DDBJ whole genome shotgun (WGS) entry which is preliminary data.</text>
</comment>
<dbReference type="Proteomes" id="UP000018747">
    <property type="component" value="Unassembled WGS sequence"/>
</dbReference>
<dbReference type="AlphaFoldDB" id="V6I0S8"/>
<sequence length="90" mass="10936">MIKNAKKYLRLRLGRHIRAYPNSEMKAKHFYEAELYDRIRNGSLQPIVVSKKLIQVFPNVDVYYHSRLYKEMNELIEYEIEDETGNFFDF</sequence>
<accession>V6I0S8</accession>
<gene>
    <name evidence="1" type="ORF">LEP1GSC062_3846</name>
</gene>
<proteinExistence type="predicted"/>
<organism evidence="1 2">
    <name type="scientific">Leptospira alexanderi serovar Manhao 3 str. L 60</name>
    <dbReference type="NCBI Taxonomy" id="1049759"/>
    <lineage>
        <taxon>Bacteria</taxon>
        <taxon>Pseudomonadati</taxon>
        <taxon>Spirochaetota</taxon>
        <taxon>Spirochaetia</taxon>
        <taxon>Leptospirales</taxon>
        <taxon>Leptospiraceae</taxon>
        <taxon>Leptospira</taxon>
    </lineage>
</organism>
<keyword evidence="2" id="KW-1185">Reference proteome</keyword>
<reference evidence="1" key="1">
    <citation type="submission" date="2013-05" db="EMBL/GenBank/DDBJ databases">
        <authorList>
            <person name="Harkins D.M."/>
            <person name="Durkin A.S."/>
            <person name="Brinkac L.M."/>
            <person name="Haft D.H."/>
            <person name="Selengut J.D."/>
            <person name="Sanka R."/>
            <person name="DePew J."/>
            <person name="Purushe J."/>
            <person name="Hartskeerl R.A."/>
            <person name="Ahmed A."/>
            <person name="van der Linden H."/>
            <person name="Goris M.G.A."/>
            <person name="Vinetz J.M."/>
            <person name="Sutton G.G."/>
            <person name="Nierman W.C."/>
            <person name="Fouts D.E."/>
        </authorList>
    </citation>
    <scope>NUCLEOTIDE SEQUENCE [LARGE SCALE GENOMIC DNA]</scope>
    <source>
        <strain evidence="1">L 60</strain>
    </source>
</reference>
<dbReference type="EMBL" id="AHMT02000016">
    <property type="protein sequence ID" value="EQA63775.1"/>
    <property type="molecule type" value="Genomic_DNA"/>
</dbReference>
<name>V6I0S8_9LEPT</name>
<protein>
    <submittedName>
        <fullName evidence="1">Uncharacterized protein</fullName>
    </submittedName>
</protein>
<evidence type="ECO:0000313" key="2">
    <source>
        <dbReference type="Proteomes" id="UP000018747"/>
    </source>
</evidence>